<proteinExistence type="predicted"/>
<organism evidence="1">
    <name type="scientific">Solanum lycopersicum</name>
    <name type="common">Tomato</name>
    <name type="synonym">Lycopersicon esculentum</name>
    <dbReference type="NCBI Taxonomy" id="4081"/>
    <lineage>
        <taxon>Eukaryota</taxon>
        <taxon>Viridiplantae</taxon>
        <taxon>Streptophyta</taxon>
        <taxon>Embryophyta</taxon>
        <taxon>Tracheophyta</taxon>
        <taxon>Spermatophyta</taxon>
        <taxon>Magnoliopsida</taxon>
        <taxon>eudicotyledons</taxon>
        <taxon>Gunneridae</taxon>
        <taxon>Pentapetalae</taxon>
        <taxon>asterids</taxon>
        <taxon>lamiids</taxon>
        <taxon>Solanales</taxon>
        <taxon>Solanaceae</taxon>
        <taxon>Solanoideae</taxon>
        <taxon>Solaneae</taxon>
        <taxon>Solanum</taxon>
        <taxon>Solanum subgen. Lycopersicon</taxon>
    </lineage>
</organism>
<evidence type="ECO:0000313" key="2">
    <source>
        <dbReference type="Proteomes" id="UP000004994"/>
    </source>
</evidence>
<dbReference type="InParanoid" id="A0A3Q7HXM4"/>
<accession>A0A3Q7HXM4</accession>
<dbReference type="AlphaFoldDB" id="A0A3Q7HXM4"/>
<sequence>MRVTLGFGALDTYQNMAFSWSNMNSAANVSYSTGLLMLTFQDIMSLLDQKSESVIGLLTDAKMIFENSEWVDPGTMI</sequence>
<protein>
    <submittedName>
        <fullName evidence="1">Uncharacterized protein</fullName>
    </submittedName>
</protein>
<dbReference type="EnsemblPlants" id="Solyc09g005547.1.1">
    <property type="protein sequence ID" value="Solyc09g005547.1.1"/>
    <property type="gene ID" value="Solyc09g005547.1"/>
</dbReference>
<reference evidence="1" key="2">
    <citation type="submission" date="2019-01" db="UniProtKB">
        <authorList>
            <consortium name="EnsemblPlants"/>
        </authorList>
    </citation>
    <scope>IDENTIFICATION</scope>
    <source>
        <strain evidence="1">cv. Heinz 1706</strain>
    </source>
</reference>
<dbReference type="Gramene" id="Solyc09g005547.1.1">
    <property type="protein sequence ID" value="Solyc09g005547.1.1"/>
    <property type="gene ID" value="Solyc09g005547.1"/>
</dbReference>
<reference evidence="1" key="1">
    <citation type="journal article" date="2012" name="Nature">
        <title>The tomato genome sequence provides insights into fleshy fruit evolution.</title>
        <authorList>
            <consortium name="Tomato Genome Consortium"/>
        </authorList>
    </citation>
    <scope>NUCLEOTIDE SEQUENCE [LARGE SCALE GENOMIC DNA]</scope>
    <source>
        <strain evidence="1">cv. Heinz 1706</strain>
    </source>
</reference>
<keyword evidence="2" id="KW-1185">Reference proteome</keyword>
<evidence type="ECO:0000313" key="1">
    <source>
        <dbReference type="EnsemblPlants" id="Solyc09g005547.1.1"/>
    </source>
</evidence>
<dbReference type="Proteomes" id="UP000004994">
    <property type="component" value="Chromosome 9"/>
</dbReference>
<name>A0A3Q7HXM4_SOLLC</name>